<dbReference type="AlphaFoldDB" id="A0A4R6JRN8"/>
<sequence>MIGLLVAGPLVEAAEPRVLMAVSGAFGLIMSLAGLPLVRREPPSPARTGEASPARDSVEA</sequence>
<feature type="region of interest" description="Disordered" evidence="1">
    <location>
        <begin position="40"/>
        <end position="60"/>
    </location>
</feature>
<dbReference type="RefSeq" id="WP_133873588.1">
    <property type="nucleotide sequence ID" value="NZ_BOMD01000067.1"/>
</dbReference>
<organism evidence="2 3">
    <name type="scientific">Paractinoplanes brasiliensis</name>
    <dbReference type="NCBI Taxonomy" id="52695"/>
    <lineage>
        <taxon>Bacteria</taxon>
        <taxon>Bacillati</taxon>
        <taxon>Actinomycetota</taxon>
        <taxon>Actinomycetes</taxon>
        <taxon>Micromonosporales</taxon>
        <taxon>Micromonosporaceae</taxon>
        <taxon>Paractinoplanes</taxon>
    </lineage>
</organism>
<evidence type="ECO:0000256" key="1">
    <source>
        <dbReference type="SAM" id="MobiDB-lite"/>
    </source>
</evidence>
<gene>
    <name evidence="2" type="ORF">C8E87_2907</name>
</gene>
<comment type="caution">
    <text evidence="2">The sequence shown here is derived from an EMBL/GenBank/DDBJ whole genome shotgun (WGS) entry which is preliminary data.</text>
</comment>
<keyword evidence="3" id="KW-1185">Reference proteome</keyword>
<protein>
    <submittedName>
        <fullName evidence="2">Uncharacterized protein</fullName>
    </submittedName>
</protein>
<accession>A0A4R6JRN8</accession>
<reference evidence="2 3" key="1">
    <citation type="submission" date="2019-03" db="EMBL/GenBank/DDBJ databases">
        <title>Sequencing the genomes of 1000 actinobacteria strains.</title>
        <authorList>
            <person name="Klenk H.-P."/>
        </authorList>
    </citation>
    <scope>NUCLEOTIDE SEQUENCE [LARGE SCALE GENOMIC DNA]</scope>
    <source>
        <strain evidence="2 3">DSM 43805</strain>
    </source>
</reference>
<evidence type="ECO:0000313" key="3">
    <source>
        <dbReference type="Proteomes" id="UP000294901"/>
    </source>
</evidence>
<dbReference type="EMBL" id="SNWR01000001">
    <property type="protein sequence ID" value="TDO39230.1"/>
    <property type="molecule type" value="Genomic_DNA"/>
</dbReference>
<evidence type="ECO:0000313" key="2">
    <source>
        <dbReference type="EMBL" id="TDO39230.1"/>
    </source>
</evidence>
<proteinExistence type="predicted"/>
<name>A0A4R6JRN8_9ACTN</name>
<dbReference type="Proteomes" id="UP000294901">
    <property type="component" value="Unassembled WGS sequence"/>
</dbReference>